<dbReference type="EMBL" id="KQ965743">
    <property type="protein sequence ID" value="KXS18063.1"/>
    <property type="molecule type" value="Genomic_DNA"/>
</dbReference>
<organism evidence="2 3">
    <name type="scientific">Gonapodya prolifera (strain JEL478)</name>
    <name type="common">Monoblepharis prolifera</name>
    <dbReference type="NCBI Taxonomy" id="1344416"/>
    <lineage>
        <taxon>Eukaryota</taxon>
        <taxon>Fungi</taxon>
        <taxon>Fungi incertae sedis</taxon>
        <taxon>Chytridiomycota</taxon>
        <taxon>Chytridiomycota incertae sedis</taxon>
        <taxon>Monoblepharidomycetes</taxon>
        <taxon>Monoblepharidales</taxon>
        <taxon>Gonapodyaceae</taxon>
        <taxon>Gonapodya</taxon>
    </lineage>
</organism>
<evidence type="ECO:0000313" key="3">
    <source>
        <dbReference type="Proteomes" id="UP000070544"/>
    </source>
</evidence>
<evidence type="ECO:0000256" key="1">
    <source>
        <dbReference type="SAM" id="MobiDB-lite"/>
    </source>
</evidence>
<evidence type="ECO:0000313" key="2">
    <source>
        <dbReference type="EMBL" id="KXS18063.1"/>
    </source>
</evidence>
<keyword evidence="3" id="KW-1185">Reference proteome</keyword>
<name>A0A139ANG0_GONPJ</name>
<gene>
    <name evidence="2" type="ORF">M427DRAFT_53914</name>
</gene>
<protein>
    <submittedName>
        <fullName evidence="2">Uncharacterized protein</fullName>
    </submittedName>
</protein>
<sequence length="164" mass="18189">MIPNESSASVTVASDPNPNDSSLLPTTPEHAGYATEWTEDSPLRQSEAESDKPSGSLKRKRVDDTNAALSCDSSKKSRSHCSRNFLRKGPRFQSSLQRGFGPLRRSDVPLLPVFLATALLCHSQTAGIITSRDRAVQVTLWKLWICFLSMITIRTLVFPDNRGW</sequence>
<dbReference type="Proteomes" id="UP000070544">
    <property type="component" value="Unassembled WGS sequence"/>
</dbReference>
<accession>A0A139ANG0</accession>
<dbReference type="AlphaFoldDB" id="A0A139ANG0"/>
<feature type="compositionally biased region" description="Polar residues" evidence="1">
    <location>
        <begin position="1"/>
        <end position="25"/>
    </location>
</feature>
<feature type="region of interest" description="Disordered" evidence="1">
    <location>
        <begin position="1"/>
        <end position="81"/>
    </location>
</feature>
<proteinExistence type="predicted"/>
<reference evidence="2 3" key="1">
    <citation type="journal article" date="2015" name="Genome Biol. Evol.">
        <title>Phylogenomic analyses indicate that early fungi evolved digesting cell walls of algal ancestors of land plants.</title>
        <authorList>
            <person name="Chang Y."/>
            <person name="Wang S."/>
            <person name="Sekimoto S."/>
            <person name="Aerts A.L."/>
            <person name="Choi C."/>
            <person name="Clum A."/>
            <person name="LaButti K.M."/>
            <person name="Lindquist E.A."/>
            <person name="Yee Ngan C."/>
            <person name="Ohm R.A."/>
            <person name="Salamov A.A."/>
            <person name="Grigoriev I.V."/>
            <person name="Spatafora J.W."/>
            <person name="Berbee M.L."/>
        </authorList>
    </citation>
    <scope>NUCLEOTIDE SEQUENCE [LARGE SCALE GENOMIC DNA]</scope>
    <source>
        <strain evidence="2 3">JEL478</strain>
    </source>
</reference>